<accession>C6XMM9</accession>
<keyword evidence="1" id="KW-1133">Transmembrane helix</keyword>
<reference evidence="3" key="1">
    <citation type="journal article" date="2011" name="J. Bacteriol.">
        <title>Genome sequences of eight morphologically diverse alphaproteobacteria.</title>
        <authorList>
            <consortium name="US DOE Joint Genome Institute"/>
            <person name="Brown P.J."/>
            <person name="Kysela D.T."/>
            <person name="Buechlein A."/>
            <person name="Hemmerich C."/>
            <person name="Brun Y.V."/>
        </authorList>
    </citation>
    <scope>NUCLEOTIDE SEQUENCE [LARGE SCALE GENOMIC DNA]</scope>
    <source>
        <strain evidence="3">ATCC 49814 / DSM 5838 / IFAM 1418</strain>
    </source>
</reference>
<dbReference type="EMBL" id="CP001678">
    <property type="protein sequence ID" value="ACT59943.1"/>
    <property type="molecule type" value="Genomic_DNA"/>
</dbReference>
<dbReference type="RefSeq" id="WP_015828093.1">
    <property type="nucleotide sequence ID" value="NC_012982.1"/>
</dbReference>
<evidence type="ECO:0000256" key="1">
    <source>
        <dbReference type="SAM" id="Phobius"/>
    </source>
</evidence>
<dbReference type="OrthoDB" id="2414439at2"/>
<name>C6XMM9_HIRBI</name>
<keyword evidence="1" id="KW-0472">Membrane</keyword>
<evidence type="ECO:0000313" key="2">
    <source>
        <dbReference type="EMBL" id="ACT59943.1"/>
    </source>
</evidence>
<feature type="transmembrane region" description="Helical" evidence="1">
    <location>
        <begin position="34"/>
        <end position="58"/>
    </location>
</feature>
<dbReference type="STRING" id="582402.Hbal_2263"/>
<dbReference type="HOGENOM" id="CLU_1400808_0_0_5"/>
<dbReference type="AlphaFoldDB" id="C6XMM9"/>
<keyword evidence="1" id="KW-0812">Transmembrane</keyword>
<organism evidence="2 3">
    <name type="scientific">Hirschia baltica (strain ATCC 49814 / DSM 5838 / IFAM 1418)</name>
    <dbReference type="NCBI Taxonomy" id="582402"/>
    <lineage>
        <taxon>Bacteria</taxon>
        <taxon>Pseudomonadati</taxon>
        <taxon>Pseudomonadota</taxon>
        <taxon>Alphaproteobacteria</taxon>
        <taxon>Hyphomonadales</taxon>
        <taxon>Hyphomonadaceae</taxon>
        <taxon>Hirschia</taxon>
    </lineage>
</organism>
<evidence type="ECO:0000313" key="3">
    <source>
        <dbReference type="Proteomes" id="UP000002745"/>
    </source>
</evidence>
<keyword evidence="3" id="KW-1185">Reference proteome</keyword>
<proteinExistence type="predicted"/>
<protein>
    <submittedName>
        <fullName evidence="2">Uncharacterized protein</fullName>
    </submittedName>
</protein>
<dbReference type="Proteomes" id="UP000002745">
    <property type="component" value="Chromosome"/>
</dbReference>
<dbReference type="KEGG" id="hba:Hbal_2263"/>
<feature type="transmembrane region" description="Helical" evidence="1">
    <location>
        <begin position="70"/>
        <end position="91"/>
    </location>
</feature>
<sequence>MPIPKLDLHPNENIIWDAPIDSQIMNAINNKGRLIYGGLAAAMLVLALYLMLLFANGFWGANENAGSARLIATIITGPAILVALVALWAFVERFKLIGAHSMPAHYFITDQRAISMRDNAEIFDEINMADISHTSIDGQGETQILMLARSADDADENDQTNAETQERKSPFLFVHLEDLEAVKKLVDQYIPTDQ</sequence>
<gene>
    <name evidence="2" type="ordered locus">Hbal_2263</name>
</gene>